<evidence type="ECO:0000256" key="4">
    <source>
        <dbReference type="ARBA" id="ARBA00023163"/>
    </source>
</evidence>
<evidence type="ECO:0000259" key="7">
    <source>
        <dbReference type="Pfam" id="PF12310"/>
    </source>
</evidence>
<dbReference type="ExpressionAtlas" id="A0A287AP05">
    <property type="expression patterns" value="baseline and differential"/>
</dbReference>
<dbReference type="VGNC" id="VGNC:87642">
    <property type="gene designation" value="ELF2"/>
</dbReference>
<evidence type="ECO:0000256" key="1">
    <source>
        <dbReference type="ARBA" id="ARBA00004123"/>
    </source>
</evidence>
<dbReference type="InterPro" id="IPR022084">
    <property type="entry name" value="TF_Elf_N"/>
</dbReference>
<dbReference type="GO" id="GO:0045893">
    <property type="term" value="P:positive regulation of DNA-templated transcription"/>
    <property type="evidence" value="ECO:0007669"/>
    <property type="project" value="UniProtKB-ARBA"/>
</dbReference>
<feature type="domain" description="Transcription factor Elf N-terminal" evidence="7">
    <location>
        <begin position="83"/>
        <end position="139"/>
    </location>
</feature>
<reference evidence="9" key="1">
    <citation type="submission" date="2009-11" db="EMBL/GenBank/DDBJ databases">
        <authorList>
            <consortium name="Porcine genome sequencing project"/>
        </authorList>
    </citation>
    <scope>NUCLEOTIDE SEQUENCE [LARGE SCALE GENOMIC DNA]</scope>
    <source>
        <strain evidence="9">Duroc</strain>
    </source>
</reference>
<sequence>IAPRAGLCVAAVASAVGGSVERRGRGALRGAARRCFVFSPSEAARAAGRPRLPPDAWPTAAGTSPRPCWERKRSGGLPRRRGEQESEKVSEYPAVIVEPVPSARLEQGYAAQVLVYDDETYMMQDVAEEQEVETENVETGRRLIKCSLFITFSFCKYQHYYCRMIHTLKNLFLMLFSLAWKPVKDLLFKRFIYIQSSILKFFKV</sequence>
<evidence type="ECO:0000256" key="5">
    <source>
        <dbReference type="ARBA" id="ARBA00023242"/>
    </source>
</evidence>
<evidence type="ECO:0000256" key="6">
    <source>
        <dbReference type="SAM" id="MobiDB-lite"/>
    </source>
</evidence>
<keyword evidence="9" id="KW-1185">Reference proteome</keyword>
<keyword evidence="3" id="KW-0805">Transcription regulation</keyword>
<protein>
    <submittedName>
        <fullName evidence="8">E74 like ETS transcription factor 2</fullName>
    </submittedName>
</protein>
<reference evidence="8" key="2">
    <citation type="journal article" date="2020" name="Gigascience">
        <title>An improved pig reference genome sequence to enable pig genetics and genomics research.</title>
        <authorList>
            <person name="Warr A."/>
            <person name="Affara N."/>
            <person name="Aken B."/>
            <person name="Beiki H."/>
            <person name="Bickhart D.M."/>
            <person name="Billis K."/>
            <person name="Chow W."/>
            <person name="Eory L."/>
            <person name="Finlayson H.A."/>
            <person name="Flicek P."/>
            <person name="Giron C.G."/>
            <person name="Griffin D.K."/>
            <person name="Hall R."/>
            <person name="Hannum G."/>
            <person name="Hourlier T."/>
            <person name="Howe K."/>
            <person name="Hume D.A."/>
            <person name="Izuogu O."/>
            <person name="Kim K."/>
            <person name="Koren S."/>
            <person name="Liu H."/>
            <person name="Manchanda N."/>
            <person name="Martin F.J."/>
            <person name="Nonneman D.J."/>
            <person name="O'Connor R.E."/>
            <person name="Phillippy A.M."/>
            <person name="Rohrer G.A."/>
            <person name="Rosen B.D."/>
            <person name="Rund L.A."/>
            <person name="Sargent C.A."/>
            <person name="Schook L.B."/>
            <person name="Schroeder S.G."/>
            <person name="Schwartz A.S."/>
            <person name="Skinner B.M."/>
            <person name="Talbot R."/>
            <person name="Tseng E."/>
            <person name="Tuggle C.K."/>
            <person name="Watson M."/>
            <person name="Smith T.P.L."/>
            <person name="Archibald A.L."/>
        </authorList>
    </citation>
    <scope>NUCLEOTIDE SEQUENCE [LARGE SCALE GENOMIC DNA]</scope>
    <source>
        <strain evidence="8">Duroc</strain>
    </source>
</reference>
<dbReference type="Pfam" id="PF12310">
    <property type="entry name" value="Elf-1_N"/>
    <property type="match status" value="1"/>
</dbReference>
<organism evidence="8 9">
    <name type="scientific">Sus scrofa</name>
    <name type="common">Pig</name>
    <dbReference type="NCBI Taxonomy" id="9823"/>
    <lineage>
        <taxon>Eukaryota</taxon>
        <taxon>Metazoa</taxon>
        <taxon>Chordata</taxon>
        <taxon>Craniata</taxon>
        <taxon>Vertebrata</taxon>
        <taxon>Euteleostomi</taxon>
        <taxon>Mammalia</taxon>
        <taxon>Eutheria</taxon>
        <taxon>Laurasiatheria</taxon>
        <taxon>Artiodactyla</taxon>
        <taxon>Suina</taxon>
        <taxon>Suidae</taxon>
        <taxon>Sus</taxon>
    </lineage>
</organism>
<evidence type="ECO:0000313" key="10">
    <source>
        <dbReference type="VGNC" id="VGNC:87642"/>
    </source>
</evidence>
<reference evidence="8" key="4">
    <citation type="submission" date="2025-09" db="UniProtKB">
        <authorList>
            <consortium name="Ensembl"/>
        </authorList>
    </citation>
    <scope>IDENTIFICATION</scope>
</reference>
<dbReference type="GO" id="GO:0005634">
    <property type="term" value="C:nucleus"/>
    <property type="evidence" value="ECO:0007669"/>
    <property type="project" value="UniProtKB-SubCell"/>
</dbReference>
<keyword evidence="5" id="KW-0539">Nucleus</keyword>
<evidence type="ECO:0000256" key="2">
    <source>
        <dbReference type="ARBA" id="ARBA00022553"/>
    </source>
</evidence>
<evidence type="ECO:0000256" key="3">
    <source>
        <dbReference type="ARBA" id="ARBA00023015"/>
    </source>
</evidence>
<dbReference type="GeneTree" id="ENSGT00990000203987"/>
<keyword evidence="4" id="KW-0804">Transcription</keyword>
<evidence type="ECO:0000313" key="8">
    <source>
        <dbReference type="Ensembl" id="ENSSSCP00000045665.2"/>
    </source>
</evidence>
<reference evidence="8" key="3">
    <citation type="submission" date="2025-08" db="UniProtKB">
        <authorList>
            <consortium name="Ensembl"/>
        </authorList>
    </citation>
    <scope>IDENTIFICATION</scope>
</reference>
<feature type="region of interest" description="Disordered" evidence="6">
    <location>
        <begin position="46"/>
        <end position="86"/>
    </location>
</feature>
<proteinExistence type="predicted"/>
<accession>A0A287AP05</accession>
<evidence type="ECO:0000313" key="9">
    <source>
        <dbReference type="Proteomes" id="UP000008227"/>
    </source>
</evidence>
<keyword evidence="2" id="KW-0597">Phosphoprotein</keyword>
<comment type="subcellular location">
    <subcellularLocation>
        <location evidence="1">Nucleus</location>
    </subcellularLocation>
</comment>
<dbReference type="Ensembl" id="ENSSSCT00000037210.3">
    <property type="protein sequence ID" value="ENSSSCP00000045665.2"/>
    <property type="gene ID" value="ENSSSCG00000057026.1"/>
</dbReference>
<name>A0A287AP05_PIG</name>
<gene>
    <name evidence="10" type="primary">ELF2</name>
</gene>
<dbReference type="AlphaFoldDB" id="A0A287AP05"/>
<dbReference type="Bgee" id="ENSSSCG00000029920">
    <property type="expression patterns" value="Expressed in stomach and 44 other cell types or tissues"/>
</dbReference>
<dbReference type="Proteomes" id="UP000008227">
    <property type="component" value="Chromosome 8"/>
</dbReference>